<keyword evidence="1" id="KW-0472">Membrane</keyword>
<protein>
    <submittedName>
        <fullName evidence="2">B2168_F1_49</fullName>
    </submittedName>
</protein>
<dbReference type="EMBL" id="U00018">
    <property type="protein sequence ID" value="AAA17253.1"/>
    <property type="molecule type" value="Genomic_DNA"/>
</dbReference>
<keyword evidence="1" id="KW-0812">Transmembrane</keyword>
<organism evidence="2">
    <name type="scientific">Mycobacterium leprae</name>
    <dbReference type="NCBI Taxonomy" id="1769"/>
    <lineage>
        <taxon>Bacteria</taxon>
        <taxon>Bacillati</taxon>
        <taxon>Actinomycetota</taxon>
        <taxon>Actinomycetes</taxon>
        <taxon>Mycobacteriales</taxon>
        <taxon>Mycobacteriaceae</taxon>
        <taxon>Mycobacterium</taxon>
    </lineage>
</organism>
<sequence length="103" mass="11183">MWATNMVDTLQLSWALLPKLIDSGDVLIIMITSIATMGILLTATLTKRRSASPEHLALHATQRRITRESPVRLTEIAPGVVKTEFSMSASLVASSARTPPTPE</sequence>
<dbReference type="SUPFAM" id="SSF51735">
    <property type="entry name" value="NAD(P)-binding Rossmann-fold domains"/>
    <property type="match status" value="1"/>
</dbReference>
<dbReference type="Gene3D" id="3.40.50.720">
    <property type="entry name" value="NAD(P)-binding Rossmann-like Domain"/>
    <property type="match status" value="1"/>
</dbReference>
<dbReference type="PIR" id="S72917">
    <property type="entry name" value="S72917"/>
</dbReference>
<proteinExistence type="predicted"/>
<keyword evidence="1" id="KW-1133">Transmembrane helix</keyword>
<accession>Q49825</accession>
<evidence type="ECO:0000256" key="1">
    <source>
        <dbReference type="SAM" id="Phobius"/>
    </source>
</evidence>
<dbReference type="AlphaFoldDB" id="Q49825"/>
<dbReference type="InterPro" id="IPR036291">
    <property type="entry name" value="NAD(P)-bd_dom_sf"/>
</dbReference>
<evidence type="ECO:0000313" key="2">
    <source>
        <dbReference type="EMBL" id="AAA17253.1"/>
    </source>
</evidence>
<reference evidence="2" key="2">
    <citation type="submission" date="1994-03" db="EMBL/GenBank/DDBJ databases">
        <authorList>
            <person name="Robison K."/>
        </authorList>
    </citation>
    <scope>NUCLEOTIDE SEQUENCE</scope>
</reference>
<feature type="transmembrane region" description="Helical" evidence="1">
    <location>
        <begin position="26"/>
        <end position="45"/>
    </location>
</feature>
<reference evidence="2" key="1">
    <citation type="submission" date="1994-01" db="EMBL/GenBank/DDBJ databases">
        <authorList>
            <person name="Smith D.R."/>
        </authorList>
    </citation>
    <scope>NUCLEOTIDE SEQUENCE</scope>
</reference>
<name>Q49825_MYCLR</name>